<dbReference type="Pfam" id="PF06423">
    <property type="entry name" value="GWT1"/>
    <property type="match status" value="1"/>
</dbReference>
<dbReference type="GeneID" id="59238585"/>
<keyword evidence="5 8" id="KW-0812">Transmembrane</keyword>
<comment type="subcellular location">
    <subcellularLocation>
        <location evidence="1 8">Endoplasmic reticulum membrane</location>
        <topology evidence="1 8">Multi-pass membrane protein</topology>
    </subcellularLocation>
</comment>
<feature type="transmembrane region" description="Helical" evidence="8">
    <location>
        <begin position="452"/>
        <end position="472"/>
    </location>
</feature>
<gene>
    <name evidence="9" type="ORF">HG535_0H01090</name>
</gene>
<dbReference type="GO" id="GO:0072659">
    <property type="term" value="P:protein localization to plasma membrane"/>
    <property type="evidence" value="ECO:0007669"/>
    <property type="project" value="TreeGrafter"/>
</dbReference>
<dbReference type="KEGG" id="zmk:HG535_0H01090"/>
<feature type="transmembrane region" description="Helical" evidence="8">
    <location>
        <begin position="277"/>
        <end position="296"/>
    </location>
</feature>
<feature type="transmembrane region" description="Helical" evidence="8">
    <location>
        <begin position="217"/>
        <end position="234"/>
    </location>
</feature>
<dbReference type="AlphaFoldDB" id="A0A7H9BAN1"/>
<dbReference type="EMBL" id="CP058611">
    <property type="protein sequence ID" value="QLG74782.1"/>
    <property type="molecule type" value="Genomic_DNA"/>
</dbReference>
<dbReference type="GO" id="GO:0005789">
    <property type="term" value="C:endoplasmic reticulum membrane"/>
    <property type="evidence" value="ECO:0007669"/>
    <property type="project" value="UniProtKB-SubCell"/>
</dbReference>
<feature type="transmembrane region" description="Helical" evidence="8">
    <location>
        <begin position="140"/>
        <end position="159"/>
    </location>
</feature>
<reference evidence="9 10" key="1">
    <citation type="submission" date="2020-07" db="EMBL/GenBank/DDBJ databases">
        <title>The yeast mating-type switching endonuclease HO is a domesticated member of an unorthodox homing genetic element family.</title>
        <authorList>
            <person name="Coughlan A.Y."/>
            <person name="Lombardi L."/>
            <person name="Braun-Galleani S."/>
            <person name="Martos A.R."/>
            <person name="Galeote V."/>
            <person name="Bigey F."/>
            <person name="Dequin S."/>
            <person name="Byrne K.P."/>
            <person name="Wolfe K.H."/>
        </authorList>
    </citation>
    <scope>NUCLEOTIDE SEQUENCE [LARGE SCALE GENOMIC DNA]</scope>
    <source>
        <strain evidence="9 10">NRRL Y-6702</strain>
    </source>
</reference>
<evidence type="ECO:0000256" key="7">
    <source>
        <dbReference type="ARBA" id="ARBA00023136"/>
    </source>
</evidence>
<comment type="function">
    <text evidence="8">A acetyltransferase, which acetylates the inositol ring of phosphatidylinositol during biosynthesis of GPI-anchor.</text>
</comment>
<evidence type="ECO:0000256" key="3">
    <source>
        <dbReference type="ARBA" id="ARBA00007559"/>
    </source>
</evidence>
<dbReference type="Proteomes" id="UP000509704">
    <property type="component" value="Chromosome 8"/>
</dbReference>
<keyword evidence="4 8" id="KW-0337">GPI-anchor biosynthesis</keyword>
<keyword evidence="10" id="KW-1185">Reference proteome</keyword>
<dbReference type="GO" id="GO:0006506">
    <property type="term" value="P:GPI anchor biosynthetic process"/>
    <property type="evidence" value="ECO:0007669"/>
    <property type="project" value="UniProtKB-UniPathway"/>
</dbReference>
<comment type="pathway">
    <text evidence="2 8">Glycolipid biosynthesis; glycosylphosphatidylinositol-anchor biosynthesis.</text>
</comment>
<dbReference type="PIRSF" id="PIRSF017321">
    <property type="entry name" value="GWT1"/>
    <property type="match status" value="1"/>
</dbReference>
<dbReference type="OrthoDB" id="15270at2759"/>
<keyword evidence="8" id="KW-0256">Endoplasmic reticulum</keyword>
<dbReference type="GO" id="GO:0032216">
    <property type="term" value="F:glucosaminyl-phosphatidylinositol O-acyltransferase activity"/>
    <property type="evidence" value="ECO:0007669"/>
    <property type="project" value="TreeGrafter"/>
</dbReference>
<keyword evidence="6 8" id="KW-1133">Transmembrane helix</keyword>
<keyword evidence="8" id="KW-0808">Transferase</keyword>
<dbReference type="RefSeq" id="XP_037146507.1">
    <property type="nucleotide sequence ID" value="XM_037290612.1"/>
</dbReference>
<evidence type="ECO:0000313" key="9">
    <source>
        <dbReference type="EMBL" id="QLG74782.1"/>
    </source>
</evidence>
<comment type="similarity">
    <text evidence="3 8">Belongs to the PIGW family.</text>
</comment>
<protein>
    <recommendedName>
        <fullName evidence="8">GPI-anchored wall transfer protein</fullName>
        <ecNumber evidence="8">2.3.-.-</ecNumber>
    </recommendedName>
</protein>
<evidence type="ECO:0000256" key="6">
    <source>
        <dbReference type="ARBA" id="ARBA00022989"/>
    </source>
</evidence>
<name>A0A7H9BAN1_ZYGMR</name>
<accession>A0A7H9BAN1</accession>
<proteinExistence type="inferred from homology"/>
<dbReference type="PANTHER" id="PTHR20661">
    <property type="entry name" value="PHOSPHATIDYLINOSITOL-GLYCAN BIOSYNTHESIS CLASS W PROTEIN"/>
    <property type="match status" value="1"/>
</dbReference>
<feature type="transmembrane region" description="Helical" evidence="8">
    <location>
        <begin position="246"/>
        <end position="265"/>
    </location>
</feature>
<dbReference type="EC" id="2.3.-.-" evidence="8"/>
<evidence type="ECO:0000313" key="10">
    <source>
        <dbReference type="Proteomes" id="UP000509704"/>
    </source>
</evidence>
<dbReference type="PANTHER" id="PTHR20661:SF0">
    <property type="entry name" value="PHOSPHATIDYLINOSITOL-GLYCAN BIOSYNTHESIS CLASS W PROTEIN"/>
    <property type="match status" value="1"/>
</dbReference>
<feature type="transmembrane region" description="Helical" evidence="8">
    <location>
        <begin position="409"/>
        <end position="431"/>
    </location>
</feature>
<keyword evidence="8" id="KW-0012">Acyltransferase</keyword>
<evidence type="ECO:0000256" key="8">
    <source>
        <dbReference type="RuleBase" id="RU280819"/>
    </source>
</evidence>
<evidence type="ECO:0000256" key="5">
    <source>
        <dbReference type="ARBA" id="ARBA00022692"/>
    </source>
</evidence>
<evidence type="ECO:0000256" key="4">
    <source>
        <dbReference type="ARBA" id="ARBA00022502"/>
    </source>
</evidence>
<evidence type="ECO:0000256" key="1">
    <source>
        <dbReference type="ARBA" id="ARBA00004477"/>
    </source>
</evidence>
<feature type="transmembrane region" description="Helical" evidence="8">
    <location>
        <begin position="92"/>
        <end position="108"/>
    </location>
</feature>
<keyword evidence="7 8" id="KW-0472">Membrane</keyword>
<dbReference type="InterPro" id="IPR009447">
    <property type="entry name" value="PIGW/GWT1"/>
</dbReference>
<dbReference type="UniPathway" id="UPA00196"/>
<feature type="transmembrane region" description="Helical" evidence="8">
    <location>
        <begin position="316"/>
        <end position="338"/>
    </location>
</feature>
<feature type="transmembrane region" description="Helical" evidence="8">
    <location>
        <begin position="179"/>
        <end position="197"/>
    </location>
</feature>
<evidence type="ECO:0000256" key="2">
    <source>
        <dbReference type="ARBA" id="ARBA00004687"/>
    </source>
</evidence>
<sequence>MSWRKKKHERHDKTQSTFLLMSTLKERKENFVADLSGGTISEINLVTSIALVSYFCWHLLSIGNDVPLLVDFALNWICLLLSITIYSDNVTLLYSLIIFPTVMAFLITKSKSSHSRKVHNLTKKYTQDERFQLVKRPFITAYRGGMLIVTVLAILAVDFRVFPRRFAKVETWGTSMMDLGVGSFVFSNGIVSSRVILKHKLFPKSKPSLKKRSFDALRAGGTLLLIGLLRLYFVKNLEYQEHVTEYGVHWNFFITLAFLPPVLVFLDPIAERVPRCLIALVISLLYETILVCNEKALKFLIMAPRNTFFSSNREGIASFLGYCSIFLIGQSTGFYCLGNVPTKNNLYKASIQMVYIKKRKVFASFWDRITTVSPSIGLLIWTIFVTVLAQIVFSFHPYDVSRRFANLPYVIWVCAYNLGFLFIYSLIDATFGTNIKGYKVPLTLEAFNSNGLIMFLLANVSTGLINMCFSTIDASKKQSVIALLAYAAFLAIVSLCLYQKGIFIKL</sequence>
<organism evidence="9 10">
    <name type="scientific">Zygotorulaspora mrakii</name>
    <name type="common">Zygosaccharomyces mrakii</name>
    <dbReference type="NCBI Taxonomy" id="42260"/>
    <lineage>
        <taxon>Eukaryota</taxon>
        <taxon>Fungi</taxon>
        <taxon>Dikarya</taxon>
        <taxon>Ascomycota</taxon>
        <taxon>Saccharomycotina</taxon>
        <taxon>Saccharomycetes</taxon>
        <taxon>Saccharomycetales</taxon>
        <taxon>Saccharomycetaceae</taxon>
        <taxon>Zygotorulaspora</taxon>
    </lineage>
</organism>
<feature type="transmembrane region" description="Helical" evidence="8">
    <location>
        <begin position="478"/>
        <end position="498"/>
    </location>
</feature>
<feature type="transmembrane region" description="Helical" evidence="8">
    <location>
        <begin position="378"/>
        <end position="397"/>
    </location>
</feature>